<dbReference type="GO" id="GO:0055085">
    <property type="term" value="P:transmembrane transport"/>
    <property type="evidence" value="ECO:0007669"/>
    <property type="project" value="InterPro"/>
</dbReference>
<gene>
    <name evidence="7" type="ORF">J3U87_05750</name>
</gene>
<sequence>MSPFDWLNQWFRLQEQPYLALGVGVALLLVASELVVLILGRLEDKNFGVVHLGTLFTPLCTGFPNLMLGMFGQTRLQGDLVIHLNIGNNLANTTLVTGTIMALAGPLLVTVAKGSSKKARRARADFHLALLSFWLGAVLLFECVRDGVVTREDGLKLVGLYFGYQLLMWMRRGTPPKKKRLPLSVGLSLLLLLVLCALLISFSVDAISLGMESMGALIPGASLGMVLGLLTVLPESFLLLRLARKQGSLGLTGLVGDCLVSIPLVVGVSSLIAPITTAPIHHWRDAAARPFLSLAGTMFCFTLLSFRQKQVPRKVGLLFCGLYAMVWWLSS</sequence>
<protein>
    <recommendedName>
        <fullName evidence="6">Sodium/calcium exchanger membrane region domain-containing protein</fullName>
    </recommendedName>
</protein>
<proteinExistence type="predicted"/>
<keyword evidence="8" id="KW-1185">Reference proteome</keyword>
<feature type="transmembrane region" description="Helical" evidence="5">
    <location>
        <begin position="90"/>
        <end position="112"/>
    </location>
</feature>
<evidence type="ECO:0000256" key="2">
    <source>
        <dbReference type="ARBA" id="ARBA00022692"/>
    </source>
</evidence>
<dbReference type="AlphaFoldDB" id="A0A8A4TSD9"/>
<evidence type="ECO:0000256" key="4">
    <source>
        <dbReference type="ARBA" id="ARBA00023136"/>
    </source>
</evidence>
<keyword evidence="2 5" id="KW-0812">Transmembrane</keyword>
<keyword evidence="4 5" id="KW-0472">Membrane</keyword>
<feature type="transmembrane region" description="Helical" evidence="5">
    <location>
        <begin position="251"/>
        <end position="275"/>
    </location>
</feature>
<feature type="transmembrane region" description="Helical" evidence="5">
    <location>
        <begin position="287"/>
        <end position="306"/>
    </location>
</feature>
<feature type="transmembrane region" description="Helical" evidence="5">
    <location>
        <begin position="20"/>
        <end position="40"/>
    </location>
</feature>
<dbReference type="Gene3D" id="1.20.1420.30">
    <property type="entry name" value="NCX, central ion-binding region"/>
    <property type="match status" value="1"/>
</dbReference>
<feature type="transmembrane region" description="Helical" evidence="5">
    <location>
        <begin position="181"/>
        <end position="204"/>
    </location>
</feature>
<dbReference type="Pfam" id="PF01699">
    <property type="entry name" value="Na_Ca_ex"/>
    <property type="match status" value="2"/>
</dbReference>
<feature type="domain" description="Sodium/calcium exchanger membrane region" evidence="6">
    <location>
        <begin position="189"/>
        <end position="329"/>
    </location>
</feature>
<dbReference type="RefSeq" id="WP_237382070.1">
    <property type="nucleotide sequence ID" value="NZ_CP071793.1"/>
</dbReference>
<dbReference type="InterPro" id="IPR044880">
    <property type="entry name" value="NCX_ion-bd_dom_sf"/>
</dbReference>
<feature type="transmembrane region" description="Helical" evidence="5">
    <location>
        <begin position="315"/>
        <end position="330"/>
    </location>
</feature>
<evidence type="ECO:0000256" key="1">
    <source>
        <dbReference type="ARBA" id="ARBA00004141"/>
    </source>
</evidence>
<dbReference type="EMBL" id="CP071793">
    <property type="protein sequence ID" value="QTD51958.1"/>
    <property type="molecule type" value="Genomic_DNA"/>
</dbReference>
<feature type="domain" description="Sodium/calcium exchanger membrane region" evidence="6">
    <location>
        <begin position="19"/>
        <end position="169"/>
    </location>
</feature>
<organism evidence="7 8">
    <name type="scientific">Sulfidibacter corallicola</name>
    <dbReference type="NCBI Taxonomy" id="2818388"/>
    <lineage>
        <taxon>Bacteria</taxon>
        <taxon>Pseudomonadati</taxon>
        <taxon>Acidobacteriota</taxon>
        <taxon>Holophagae</taxon>
        <taxon>Acanthopleuribacterales</taxon>
        <taxon>Acanthopleuribacteraceae</taxon>
        <taxon>Sulfidibacter</taxon>
    </lineage>
</organism>
<dbReference type="KEGG" id="scor:J3U87_05750"/>
<name>A0A8A4TSD9_SULCO</name>
<evidence type="ECO:0000313" key="7">
    <source>
        <dbReference type="EMBL" id="QTD51958.1"/>
    </source>
</evidence>
<evidence type="ECO:0000256" key="3">
    <source>
        <dbReference type="ARBA" id="ARBA00022989"/>
    </source>
</evidence>
<feature type="transmembrane region" description="Helical" evidence="5">
    <location>
        <begin position="216"/>
        <end position="239"/>
    </location>
</feature>
<dbReference type="Proteomes" id="UP000663929">
    <property type="component" value="Chromosome"/>
</dbReference>
<dbReference type="InterPro" id="IPR004837">
    <property type="entry name" value="NaCa_Exmemb"/>
</dbReference>
<accession>A0A8A4TSD9</accession>
<reference evidence="7" key="1">
    <citation type="submission" date="2021-03" db="EMBL/GenBank/DDBJ databases">
        <title>Acanthopleuribacteraceae sp. M133.</title>
        <authorList>
            <person name="Wang G."/>
        </authorList>
    </citation>
    <scope>NUCLEOTIDE SEQUENCE</scope>
    <source>
        <strain evidence="7">M133</strain>
    </source>
</reference>
<dbReference type="GO" id="GO:0016020">
    <property type="term" value="C:membrane"/>
    <property type="evidence" value="ECO:0007669"/>
    <property type="project" value="UniProtKB-SubCell"/>
</dbReference>
<keyword evidence="3 5" id="KW-1133">Transmembrane helix</keyword>
<evidence type="ECO:0000256" key="5">
    <source>
        <dbReference type="SAM" id="Phobius"/>
    </source>
</evidence>
<comment type="subcellular location">
    <subcellularLocation>
        <location evidence="1">Membrane</location>
        <topology evidence="1">Multi-pass membrane protein</topology>
    </subcellularLocation>
</comment>
<evidence type="ECO:0000313" key="8">
    <source>
        <dbReference type="Proteomes" id="UP000663929"/>
    </source>
</evidence>
<evidence type="ECO:0000259" key="6">
    <source>
        <dbReference type="Pfam" id="PF01699"/>
    </source>
</evidence>
<feature type="transmembrane region" description="Helical" evidence="5">
    <location>
        <begin position="47"/>
        <end position="70"/>
    </location>
</feature>